<reference evidence="1 2" key="1">
    <citation type="submission" date="2015-01" db="EMBL/GenBank/DDBJ databases">
        <title>Evolution of Trichinella species and genotypes.</title>
        <authorList>
            <person name="Korhonen P.K."/>
            <person name="Edoardo P."/>
            <person name="Giuseppe L.R."/>
            <person name="Gasser R.B."/>
        </authorList>
    </citation>
    <scope>NUCLEOTIDE SEQUENCE [LARGE SCALE GENOMIC DNA]</scope>
    <source>
        <strain evidence="1">ISS417</strain>
    </source>
</reference>
<dbReference type="EMBL" id="JYDJ01001449">
    <property type="protein sequence ID" value="KRX31979.1"/>
    <property type="molecule type" value="Genomic_DNA"/>
</dbReference>
<protein>
    <submittedName>
        <fullName evidence="1">Uncharacterized protein</fullName>
    </submittedName>
</protein>
<gene>
    <name evidence="1" type="ORF">T05_387</name>
</gene>
<sequence>MLLGSGTLLGGYKSSYASFRFLLPLLKSHYVQCLLQYLGKYAFMQRFWKIPMQTKRYLLNKLPLKFACAYTNTQESSETDTLLKRNQDA</sequence>
<dbReference type="AlphaFoldDB" id="A0A0V0SZ45"/>
<proteinExistence type="predicted"/>
<evidence type="ECO:0000313" key="2">
    <source>
        <dbReference type="Proteomes" id="UP000055048"/>
    </source>
</evidence>
<accession>A0A0V0SZ45</accession>
<keyword evidence="2" id="KW-1185">Reference proteome</keyword>
<name>A0A0V0SZ45_9BILA</name>
<evidence type="ECO:0000313" key="1">
    <source>
        <dbReference type="EMBL" id="KRX31979.1"/>
    </source>
</evidence>
<organism evidence="1 2">
    <name type="scientific">Trichinella murrelli</name>
    <dbReference type="NCBI Taxonomy" id="144512"/>
    <lineage>
        <taxon>Eukaryota</taxon>
        <taxon>Metazoa</taxon>
        <taxon>Ecdysozoa</taxon>
        <taxon>Nematoda</taxon>
        <taxon>Enoplea</taxon>
        <taxon>Dorylaimia</taxon>
        <taxon>Trichinellida</taxon>
        <taxon>Trichinellidae</taxon>
        <taxon>Trichinella</taxon>
    </lineage>
</organism>
<comment type="caution">
    <text evidence="1">The sequence shown here is derived from an EMBL/GenBank/DDBJ whole genome shotgun (WGS) entry which is preliminary data.</text>
</comment>
<dbReference type="Proteomes" id="UP000055048">
    <property type="component" value="Unassembled WGS sequence"/>
</dbReference>